<name>A0A6A4BYH3_9STRA</name>
<feature type="compositionally biased region" description="Polar residues" evidence="1">
    <location>
        <begin position="60"/>
        <end position="78"/>
    </location>
</feature>
<dbReference type="AlphaFoldDB" id="A0A6A4BYH3"/>
<evidence type="ECO:0000313" key="7">
    <source>
        <dbReference type="Proteomes" id="UP000440367"/>
    </source>
</evidence>
<dbReference type="EMBL" id="QXGE01002885">
    <property type="protein sequence ID" value="KAE9278512.1"/>
    <property type="molecule type" value="Genomic_DNA"/>
</dbReference>
<accession>A0A6A4BYH3</accession>
<dbReference type="Proteomes" id="UP000437068">
    <property type="component" value="Unassembled WGS sequence"/>
</dbReference>
<evidence type="ECO:0000256" key="1">
    <source>
        <dbReference type="SAM" id="MobiDB-lite"/>
    </source>
</evidence>
<dbReference type="Proteomes" id="UP000433483">
    <property type="component" value="Unassembled WGS sequence"/>
</dbReference>
<comment type="caution">
    <text evidence="4">The sequence shown here is derived from an EMBL/GenBank/DDBJ whole genome shotgun (WGS) entry which is preliminary data.</text>
</comment>
<evidence type="ECO:0000313" key="4">
    <source>
        <dbReference type="EMBL" id="KAE9278512.1"/>
    </source>
</evidence>
<evidence type="ECO:0000313" key="6">
    <source>
        <dbReference type="Proteomes" id="UP000437068"/>
    </source>
</evidence>
<dbReference type="EMBL" id="QXGD01002509">
    <property type="protein sequence ID" value="KAE9187708.1"/>
    <property type="molecule type" value="Genomic_DNA"/>
</dbReference>
<protein>
    <submittedName>
        <fullName evidence="4">Uncharacterized protein</fullName>
    </submittedName>
</protein>
<organism evidence="4 6">
    <name type="scientific">Phytophthora fragariae</name>
    <dbReference type="NCBI Taxonomy" id="53985"/>
    <lineage>
        <taxon>Eukaryota</taxon>
        <taxon>Sar</taxon>
        <taxon>Stramenopiles</taxon>
        <taxon>Oomycota</taxon>
        <taxon>Peronosporomycetes</taxon>
        <taxon>Peronosporales</taxon>
        <taxon>Peronosporaceae</taxon>
        <taxon>Phytophthora</taxon>
    </lineage>
</organism>
<gene>
    <name evidence="4" type="ORF">PF001_g25131</name>
    <name evidence="3" type="ORF">PF002_g25521</name>
    <name evidence="2" type="ORF">PF005_g24618</name>
</gene>
<evidence type="ECO:0000313" key="2">
    <source>
        <dbReference type="EMBL" id="KAE9177155.1"/>
    </source>
</evidence>
<feature type="region of interest" description="Disordered" evidence="1">
    <location>
        <begin position="44"/>
        <end position="121"/>
    </location>
</feature>
<proteinExistence type="predicted"/>
<evidence type="ECO:0000313" key="5">
    <source>
        <dbReference type="Proteomes" id="UP000433483"/>
    </source>
</evidence>
<dbReference type="EMBL" id="QXGB01002524">
    <property type="protein sequence ID" value="KAE9177155.1"/>
    <property type="molecule type" value="Genomic_DNA"/>
</dbReference>
<evidence type="ECO:0000313" key="3">
    <source>
        <dbReference type="EMBL" id="KAE9187708.1"/>
    </source>
</evidence>
<reference evidence="5 6" key="1">
    <citation type="submission" date="2018-08" db="EMBL/GenBank/DDBJ databases">
        <title>Genomic investigation of the strawberry pathogen Phytophthora fragariae indicates pathogenicity is determined by transcriptional variation in three key races.</title>
        <authorList>
            <person name="Adams T.M."/>
            <person name="Armitage A.D."/>
            <person name="Sobczyk M.K."/>
            <person name="Bates H.J."/>
            <person name="Dunwell J.M."/>
            <person name="Nellist C.F."/>
            <person name="Harrison R.J."/>
        </authorList>
    </citation>
    <scope>NUCLEOTIDE SEQUENCE [LARGE SCALE GENOMIC DNA]</scope>
    <source>
        <strain evidence="4 6">A4</strain>
        <strain evidence="3 7">BC-1</strain>
        <strain evidence="2 5">NOV-27</strain>
    </source>
</reference>
<sequence length="170" mass="17386">MELSQLRFKVYRKPGAAMGHAGGLSRLHSDTICALTIADLLNEDPLSPEESSVPVGEDSSPGQNNGGTASSSSVTNEALSEAVQAAMDALNEVGEPPDPLSPTNSEPDATDDAPGALADVGDCSGATHSANLTLVQHALSGYIKVGHIAVWSPFILGSSPIGQKAGSFYQ</sequence>
<dbReference type="Proteomes" id="UP000440367">
    <property type="component" value="Unassembled WGS sequence"/>
</dbReference>
<keyword evidence="5" id="KW-1185">Reference proteome</keyword>